<dbReference type="Pfam" id="PF20789">
    <property type="entry name" value="4HBT_3C"/>
    <property type="match status" value="1"/>
</dbReference>
<dbReference type="Gene3D" id="2.40.160.210">
    <property type="entry name" value="Acyl-CoA thioesterase, double hotdog domain"/>
    <property type="match status" value="1"/>
</dbReference>
<dbReference type="OrthoDB" id="7059210at2"/>
<dbReference type="Proteomes" id="UP000035481">
    <property type="component" value="Unassembled WGS sequence"/>
</dbReference>
<evidence type="ECO:0000259" key="2">
    <source>
        <dbReference type="Pfam" id="PF20789"/>
    </source>
</evidence>
<dbReference type="SUPFAM" id="SSF54637">
    <property type="entry name" value="Thioesterase/thiol ester dehydrase-isomerase"/>
    <property type="match status" value="2"/>
</dbReference>
<feature type="domain" description="Acyl-CoA thioesterase-like N-terminal HotDog" evidence="1">
    <location>
        <begin position="22"/>
        <end position="104"/>
    </location>
</feature>
<organism evidence="3 4">
    <name type="scientific">Dyella japonica DSM 16301</name>
    <dbReference type="NCBI Taxonomy" id="1440762"/>
    <lineage>
        <taxon>Bacteria</taxon>
        <taxon>Pseudomonadati</taxon>
        <taxon>Pseudomonadota</taxon>
        <taxon>Gammaproteobacteria</taxon>
        <taxon>Lysobacterales</taxon>
        <taxon>Rhodanobacteraceae</taxon>
        <taxon>Dyella</taxon>
    </lineage>
</organism>
<dbReference type="Pfam" id="PF13622">
    <property type="entry name" value="4HBT_3"/>
    <property type="match status" value="1"/>
</dbReference>
<dbReference type="PATRIC" id="fig|1440762.4.peg.33"/>
<comment type="caution">
    <text evidence="3">The sequence shown here is derived from an EMBL/GenBank/DDBJ whole genome shotgun (WGS) entry which is preliminary data.</text>
</comment>
<evidence type="ECO:0008006" key="5">
    <source>
        <dbReference type="Google" id="ProtNLM"/>
    </source>
</evidence>
<sequence length="267" mass="28885">MLYSQVLDTVRPIEGMWTADVSDQWAQGRTIFGGLQAAIAVRAMRGLIPLSVPLRVLQTSFVAPVPPGPVHIEANVLRAGKSVIHLEARILDRGHTACLVIGTFGQSRYSMIDIQLPKPDAPPAEAGASMPYIEGVLPRFVKHMTMRWSHGVTIFKGETAPKTQIYVGFRDEPYAGPGALGEAQIIGYADAIPSPGLSLVNRPTNASSLSWTLEMLTDDCGPAREGLWLMDAVVKSGRDGYLNQSAVLWSPEGKPIALSRQNVAIFE</sequence>
<reference evidence="3 4" key="1">
    <citation type="journal article" date="2015" name="Antonie Van Leeuwenhoek">
        <title>A phylogenomic and molecular marker based taxonomic framework for the order Xanthomonadales: proposal to transfer the families Algiphilaceae and Solimonadaceae to the order Nevskiales ord. nov. and to create a new family within the order Xanthomonadales, the family Rhodanobacteraceae fam. nov., containing the genus Rhodanobacter and its closest relatives.</title>
        <authorList>
            <person name="Naushad S."/>
            <person name="Adeolu M."/>
            <person name="Wong S."/>
            <person name="Sohail M."/>
            <person name="Schellhorn H.E."/>
            <person name="Gupta R.S."/>
        </authorList>
    </citation>
    <scope>NUCLEOTIDE SEQUENCE [LARGE SCALE GENOMIC DNA]</scope>
    <source>
        <strain evidence="3 4">DSM 16301</strain>
    </source>
</reference>
<dbReference type="RefSeq" id="WP_046969844.1">
    <property type="nucleotide sequence ID" value="NZ_JPLA01000001.1"/>
</dbReference>
<dbReference type="InterPro" id="IPR049449">
    <property type="entry name" value="TesB_ACOT8-like_N"/>
</dbReference>
<dbReference type="InterPro" id="IPR049450">
    <property type="entry name" value="ACOT8-like_C"/>
</dbReference>
<protein>
    <recommendedName>
        <fullName evidence="5">Acyl-CoA thioesterase</fullName>
    </recommendedName>
</protein>
<evidence type="ECO:0000259" key="1">
    <source>
        <dbReference type="Pfam" id="PF13622"/>
    </source>
</evidence>
<dbReference type="InterPro" id="IPR029069">
    <property type="entry name" value="HotDog_dom_sf"/>
</dbReference>
<feature type="domain" description="Acyl-CoA thioesterase-like C-terminal" evidence="2">
    <location>
        <begin position="126"/>
        <end position="264"/>
    </location>
</feature>
<dbReference type="InterPro" id="IPR042171">
    <property type="entry name" value="Acyl-CoA_hotdog"/>
</dbReference>
<name>A0A0G9H8P4_9GAMM</name>
<gene>
    <name evidence="3" type="ORF">Y882_00175</name>
</gene>
<dbReference type="AlphaFoldDB" id="A0A0G9H8P4"/>
<proteinExistence type="predicted"/>
<dbReference type="EMBL" id="JPLA01000001">
    <property type="protein sequence ID" value="KLD66135.1"/>
    <property type="molecule type" value="Genomic_DNA"/>
</dbReference>
<accession>A0A0G9H8P4</accession>
<evidence type="ECO:0000313" key="4">
    <source>
        <dbReference type="Proteomes" id="UP000035481"/>
    </source>
</evidence>
<evidence type="ECO:0000313" key="3">
    <source>
        <dbReference type="EMBL" id="KLD66135.1"/>
    </source>
</evidence>
<dbReference type="STRING" id="1440762.Y882_00175"/>